<evidence type="ECO:0000256" key="4">
    <source>
        <dbReference type="ARBA" id="ARBA00023012"/>
    </source>
</evidence>
<keyword evidence="1 7" id="KW-0597">Phosphoprotein</keyword>
<dbReference type="InterPro" id="IPR058031">
    <property type="entry name" value="AAA_lid_NorR"/>
</dbReference>
<evidence type="ECO:0000259" key="8">
    <source>
        <dbReference type="PROSITE" id="PS50045"/>
    </source>
</evidence>
<dbReference type="SUPFAM" id="SSF46689">
    <property type="entry name" value="Homeodomain-like"/>
    <property type="match status" value="1"/>
</dbReference>
<keyword evidence="4" id="KW-0902">Two-component regulatory system</keyword>
<dbReference type="InterPro" id="IPR003593">
    <property type="entry name" value="AAA+_ATPase"/>
</dbReference>
<keyword evidence="2" id="KW-0547">Nucleotide-binding</keyword>
<accession>A0A1W6NYN2</accession>
<dbReference type="InterPro" id="IPR002197">
    <property type="entry name" value="HTH_Fis"/>
</dbReference>
<dbReference type="PANTHER" id="PTHR32071">
    <property type="entry name" value="TRANSCRIPTIONAL REGULATORY PROTEIN"/>
    <property type="match status" value="1"/>
</dbReference>
<dbReference type="Pfam" id="PF00072">
    <property type="entry name" value="Response_reg"/>
    <property type="match status" value="1"/>
</dbReference>
<name>A0A1W6NYN2_9RHOB</name>
<dbReference type="InterPro" id="IPR001789">
    <property type="entry name" value="Sig_transdc_resp-reg_receiver"/>
</dbReference>
<dbReference type="PROSITE" id="PS00688">
    <property type="entry name" value="SIGMA54_INTERACT_3"/>
    <property type="match status" value="1"/>
</dbReference>
<dbReference type="RefSeq" id="WP_085785794.1">
    <property type="nucleotide sequence ID" value="NZ_CP019937.1"/>
</dbReference>
<dbReference type="InterPro" id="IPR025662">
    <property type="entry name" value="Sigma_54_int_dom_ATP-bd_1"/>
</dbReference>
<evidence type="ECO:0000256" key="1">
    <source>
        <dbReference type="ARBA" id="ARBA00022553"/>
    </source>
</evidence>
<evidence type="ECO:0000256" key="2">
    <source>
        <dbReference type="ARBA" id="ARBA00022741"/>
    </source>
</evidence>
<dbReference type="GO" id="GO:0043565">
    <property type="term" value="F:sequence-specific DNA binding"/>
    <property type="evidence" value="ECO:0007669"/>
    <property type="project" value="InterPro"/>
</dbReference>
<dbReference type="GO" id="GO:0006355">
    <property type="term" value="P:regulation of DNA-templated transcription"/>
    <property type="evidence" value="ECO:0007669"/>
    <property type="project" value="InterPro"/>
</dbReference>
<dbReference type="FunFam" id="3.40.50.300:FF:001812">
    <property type="entry name" value="C4-dicarboxylate transport transcriptional regulatory protein DctD"/>
    <property type="match status" value="1"/>
</dbReference>
<dbReference type="GO" id="GO:0005524">
    <property type="term" value="F:ATP binding"/>
    <property type="evidence" value="ECO:0007669"/>
    <property type="project" value="UniProtKB-KW"/>
</dbReference>
<dbReference type="CDD" id="cd00009">
    <property type="entry name" value="AAA"/>
    <property type="match status" value="1"/>
</dbReference>
<evidence type="ECO:0000256" key="6">
    <source>
        <dbReference type="ARBA" id="ARBA00023163"/>
    </source>
</evidence>
<feature type="domain" description="Sigma-54 factor interaction" evidence="8">
    <location>
        <begin position="154"/>
        <end position="368"/>
    </location>
</feature>
<dbReference type="InterPro" id="IPR025944">
    <property type="entry name" value="Sigma_54_int_dom_CS"/>
</dbReference>
<dbReference type="InterPro" id="IPR011006">
    <property type="entry name" value="CheY-like_superfamily"/>
</dbReference>
<dbReference type="FunFam" id="3.40.50.2300:FF:000018">
    <property type="entry name" value="DNA-binding transcriptional regulator NtrC"/>
    <property type="match status" value="1"/>
</dbReference>
<protein>
    <submittedName>
        <fullName evidence="10">C4-dicarboxylate transport transcriptional regulatory protein DctD</fullName>
    </submittedName>
</protein>
<gene>
    <name evidence="10" type="primary">dctD</name>
    <name evidence="10" type="ORF">BVG79_00858</name>
</gene>
<keyword evidence="6" id="KW-0804">Transcription</keyword>
<dbReference type="STRING" id="92947.BVG79_00858"/>
<dbReference type="SMART" id="SM00448">
    <property type="entry name" value="REC"/>
    <property type="match status" value="1"/>
</dbReference>
<dbReference type="Pfam" id="PF25601">
    <property type="entry name" value="AAA_lid_14"/>
    <property type="match status" value="1"/>
</dbReference>
<evidence type="ECO:0000313" key="10">
    <source>
        <dbReference type="EMBL" id="ARO14210.1"/>
    </source>
</evidence>
<evidence type="ECO:0000256" key="7">
    <source>
        <dbReference type="PROSITE-ProRule" id="PRU00169"/>
    </source>
</evidence>
<dbReference type="PROSITE" id="PS50110">
    <property type="entry name" value="RESPONSE_REGULATORY"/>
    <property type="match status" value="1"/>
</dbReference>
<feature type="modified residue" description="4-aspartylphosphate" evidence="7">
    <location>
        <position position="63"/>
    </location>
</feature>
<dbReference type="SMART" id="SM00382">
    <property type="entry name" value="AAA"/>
    <property type="match status" value="1"/>
</dbReference>
<reference evidence="10 11" key="1">
    <citation type="submission" date="2017-02" db="EMBL/GenBank/DDBJ databases">
        <title>Ketogulonicigenium robustum SPU B003 Genome sequencing and assembly.</title>
        <authorList>
            <person name="Li Y."/>
            <person name="Liu L."/>
            <person name="Wang C."/>
            <person name="Zhang M."/>
            <person name="Zhang T."/>
            <person name="Zhang Y."/>
        </authorList>
    </citation>
    <scope>NUCLEOTIDE SEQUENCE [LARGE SCALE GENOMIC DNA]</scope>
    <source>
        <strain evidence="10 11">SPU_B003</strain>
    </source>
</reference>
<evidence type="ECO:0000256" key="5">
    <source>
        <dbReference type="ARBA" id="ARBA00023015"/>
    </source>
</evidence>
<dbReference type="AlphaFoldDB" id="A0A1W6NYN2"/>
<dbReference type="Gene3D" id="1.10.8.60">
    <property type="match status" value="1"/>
</dbReference>
<keyword evidence="5" id="KW-0805">Transcription regulation</keyword>
<dbReference type="Gene3D" id="3.40.50.2300">
    <property type="match status" value="1"/>
</dbReference>
<feature type="domain" description="Response regulatory" evidence="9">
    <location>
        <begin position="14"/>
        <end position="128"/>
    </location>
</feature>
<keyword evidence="11" id="KW-1185">Reference proteome</keyword>
<dbReference type="Pfam" id="PF00158">
    <property type="entry name" value="Sigma54_activat"/>
    <property type="match status" value="1"/>
</dbReference>
<organism evidence="10 11">
    <name type="scientific">Ketogulonicigenium robustum</name>
    <dbReference type="NCBI Taxonomy" id="92947"/>
    <lineage>
        <taxon>Bacteria</taxon>
        <taxon>Pseudomonadati</taxon>
        <taxon>Pseudomonadota</taxon>
        <taxon>Alphaproteobacteria</taxon>
        <taxon>Rhodobacterales</taxon>
        <taxon>Roseobacteraceae</taxon>
        <taxon>Ketogulonicigenium</taxon>
    </lineage>
</organism>
<dbReference type="PROSITE" id="PS00675">
    <property type="entry name" value="SIGMA54_INTERACT_1"/>
    <property type="match status" value="1"/>
</dbReference>
<dbReference type="CDD" id="cd17549">
    <property type="entry name" value="REC_DctD-like"/>
    <property type="match status" value="1"/>
</dbReference>
<dbReference type="KEGG" id="kro:BVG79_00858"/>
<dbReference type="InterPro" id="IPR027417">
    <property type="entry name" value="P-loop_NTPase"/>
</dbReference>
<sequence>MSPTMSHSLSKAMKIAIVDDEKDMRQSISQWLALSGFDTETYASAEEALKAIGPDFPGIVVSDVRMPGMDGMQFLKKLRGVDSALPVIMITGHGDVPMAVEAMRIGAFDFLEKPFNPDRMTELAKKATQNRRLTLDARALRRELSDPTALMNKLIGSSPAMQRLKEDILDLGQADGHVLIDGETGTGKTLVAHALHAVSARASRKFVLLSCAAFDEETLSRRLFGPAAEDEPIPALEEARGGTLVLEDVEALSQPLQARLLTAINEQGIPGETRIVAICNLQEQGKTCEDVLRPDLFYRLAALRITVPPLRARGEDILTLFSRLSEQFADEYGCEAPTVTAQEAAQILQAPWPGNVRQLINVAERAVLQSRRGAGTISSLLMSDTAEDGRPAITTEGKPLKEFVDAFERMLIDNTMRRHRGSIAAVMDELCLPRRTLNEKMAKYGLQRSDYL</sequence>
<proteinExistence type="predicted"/>
<dbReference type="Pfam" id="PF02954">
    <property type="entry name" value="HTH_8"/>
    <property type="match status" value="1"/>
</dbReference>
<dbReference type="SUPFAM" id="SSF52540">
    <property type="entry name" value="P-loop containing nucleoside triphosphate hydrolases"/>
    <property type="match status" value="1"/>
</dbReference>
<keyword evidence="3" id="KW-0067">ATP-binding</keyword>
<dbReference type="InterPro" id="IPR002078">
    <property type="entry name" value="Sigma_54_int"/>
</dbReference>
<dbReference type="EMBL" id="CP019937">
    <property type="protein sequence ID" value="ARO14210.1"/>
    <property type="molecule type" value="Genomic_DNA"/>
</dbReference>
<evidence type="ECO:0000313" key="11">
    <source>
        <dbReference type="Proteomes" id="UP000242447"/>
    </source>
</evidence>
<dbReference type="OrthoDB" id="9802388at2"/>
<dbReference type="InterPro" id="IPR009057">
    <property type="entry name" value="Homeodomain-like_sf"/>
</dbReference>
<dbReference type="PROSITE" id="PS50045">
    <property type="entry name" value="SIGMA54_INTERACT_4"/>
    <property type="match status" value="1"/>
</dbReference>
<evidence type="ECO:0000259" key="9">
    <source>
        <dbReference type="PROSITE" id="PS50110"/>
    </source>
</evidence>
<dbReference type="FunFam" id="1.10.10.60:FF:000179">
    <property type="entry name" value="Two component, sigma54 specific, transcriptional regulator, Fis family"/>
    <property type="match status" value="1"/>
</dbReference>
<dbReference type="GO" id="GO:0000160">
    <property type="term" value="P:phosphorelay signal transduction system"/>
    <property type="evidence" value="ECO:0007669"/>
    <property type="project" value="UniProtKB-KW"/>
</dbReference>
<dbReference type="PANTHER" id="PTHR32071:SF57">
    <property type="entry name" value="C4-DICARBOXYLATE TRANSPORT TRANSCRIPTIONAL REGULATORY PROTEIN DCTD"/>
    <property type="match status" value="1"/>
</dbReference>
<dbReference type="Proteomes" id="UP000242447">
    <property type="component" value="Chromosome"/>
</dbReference>
<dbReference type="SUPFAM" id="SSF52172">
    <property type="entry name" value="CheY-like"/>
    <property type="match status" value="1"/>
</dbReference>
<dbReference type="Gene3D" id="1.10.10.60">
    <property type="entry name" value="Homeodomain-like"/>
    <property type="match status" value="1"/>
</dbReference>
<dbReference type="Gene3D" id="3.40.50.300">
    <property type="entry name" value="P-loop containing nucleotide triphosphate hydrolases"/>
    <property type="match status" value="1"/>
</dbReference>
<evidence type="ECO:0000256" key="3">
    <source>
        <dbReference type="ARBA" id="ARBA00022840"/>
    </source>
</evidence>